<dbReference type="GO" id="GO:0042392">
    <property type="term" value="F:sphingosine-1-phosphate phosphatase activity"/>
    <property type="evidence" value="ECO:0007669"/>
    <property type="project" value="TreeGrafter"/>
</dbReference>
<dbReference type="PANTHER" id="PTHR14969">
    <property type="entry name" value="SPHINGOSINE-1-PHOSPHATE PHOSPHOHYDROLASE"/>
    <property type="match status" value="1"/>
</dbReference>
<organism evidence="3 4">
    <name type="scientific">Myroides odoratus</name>
    <name type="common">Flavobacterium odoratum</name>
    <dbReference type="NCBI Taxonomy" id="256"/>
    <lineage>
        <taxon>Bacteria</taxon>
        <taxon>Pseudomonadati</taxon>
        <taxon>Bacteroidota</taxon>
        <taxon>Flavobacteriia</taxon>
        <taxon>Flavobacteriales</taxon>
        <taxon>Flavobacteriaceae</taxon>
        <taxon>Myroides</taxon>
    </lineage>
</organism>
<accession>A0A378U2T9</accession>
<gene>
    <name evidence="3" type="ORF">NCTC11179_02468</name>
</gene>
<name>A0A378U2T9_MYROD</name>
<dbReference type="EMBL" id="UGQL01000002">
    <property type="protein sequence ID" value="STZ68984.1"/>
    <property type="molecule type" value="Genomic_DNA"/>
</dbReference>
<keyword evidence="4" id="KW-1185">Reference proteome</keyword>
<sequence length="189" mass="22234">MLDQLVQLDKELLIYFNGLGSETFDPFWLFITKQLNWIPFFVLLVYLTYRKVSLKKFGVIILVLAGLVAFTDQMTNLVKYAVARPRPCNTEDIQALIRVVKCSPSLSFFSGHASNSMANMLFMFMVLRRYYKHAYLVFIFPLVFAYSRIYLTMHFPFDILVGYCFGLLSGTLFYQIFLWIERKYNDKLI</sequence>
<reference evidence="3 4" key="1">
    <citation type="submission" date="2018-06" db="EMBL/GenBank/DDBJ databases">
        <authorList>
            <consortium name="Pathogen Informatics"/>
            <person name="Doyle S."/>
        </authorList>
    </citation>
    <scope>NUCLEOTIDE SEQUENCE [LARGE SCALE GENOMIC DNA]</scope>
    <source>
        <strain evidence="3 4">NCTC11179</strain>
    </source>
</reference>
<dbReference type="RefSeq" id="WP_115091829.1">
    <property type="nucleotide sequence ID" value="NZ_CP068107.1"/>
</dbReference>
<dbReference type="InterPro" id="IPR036938">
    <property type="entry name" value="PAP2/HPO_sf"/>
</dbReference>
<dbReference type="SUPFAM" id="SSF48317">
    <property type="entry name" value="Acid phosphatase/Vanadium-dependent haloperoxidase"/>
    <property type="match status" value="1"/>
</dbReference>
<keyword evidence="1" id="KW-0812">Transmembrane</keyword>
<dbReference type="InterPro" id="IPR000326">
    <property type="entry name" value="PAP2/HPO"/>
</dbReference>
<feature type="transmembrane region" description="Helical" evidence="1">
    <location>
        <begin position="134"/>
        <end position="153"/>
    </location>
</feature>
<keyword evidence="1" id="KW-0472">Membrane</keyword>
<dbReference type="Pfam" id="PF01569">
    <property type="entry name" value="PAP2"/>
    <property type="match status" value="1"/>
</dbReference>
<keyword evidence="1" id="KW-1133">Transmembrane helix</keyword>
<protein>
    <submittedName>
        <fullName evidence="3">Undecaprenyl pyrophosphate phosphatase</fullName>
    </submittedName>
</protein>
<feature type="transmembrane region" description="Helical" evidence="1">
    <location>
        <begin position="159"/>
        <end position="180"/>
    </location>
</feature>
<evidence type="ECO:0000313" key="4">
    <source>
        <dbReference type="Proteomes" id="UP000255024"/>
    </source>
</evidence>
<dbReference type="Proteomes" id="UP000255024">
    <property type="component" value="Unassembled WGS sequence"/>
</dbReference>
<feature type="domain" description="Phosphatidic acid phosphatase type 2/haloperoxidase" evidence="2">
    <location>
        <begin position="60"/>
        <end position="174"/>
    </location>
</feature>
<dbReference type="PANTHER" id="PTHR14969:SF13">
    <property type="entry name" value="AT30094P"/>
    <property type="match status" value="1"/>
</dbReference>
<dbReference type="SMART" id="SM00014">
    <property type="entry name" value="acidPPc"/>
    <property type="match status" value="1"/>
</dbReference>
<evidence type="ECO:0000256" key="1">
    <source>
        <dbReference type="SAM" id="Phobius"/>
    </source>
</evidence>
<proteinExistence type="predicted"/>
<feature type="transmembrane region" description="Helical" evidence="1">
    <location>
        <begin position="27"/>
        <end position="47"/>
    </location>
</feature>
<evidence type="ECO:0000313" key="3">
    <source>
        <dbReference type="EMBL" id="STZ68984.1"/>
    </source>
</evidence>
<evidence type="ECO:0000259" key="2">
    <source>
        <dbReference type="SMART" id="SM00014"/>
    </source>
</evidence>
<dbReference type="AlphaFoldDB" id="A0A378U2T9"/>
<dbReference type="Gene3D" id="1.20.144.10">
    <property type="entry name" value="Phosphatidic acid phosphatase type 2/haloperoxidase"/>
    <property type="match status" value="1"/>
</dbReference>